<accession>A0A918DJE1</accession>
<comment type="caution">
    <text evidence="1">The sequence shown here is derived from an EMBL/GenBank/DDBJ whole genome shotgun (WGS) entry which is preliminary data.</text>
</comment>
<reference evidence="1" key="1">
    <citation type="journal article" date="2014" name="Int. J. Syst. Evol. Microbiol.">
        <title>Complete genome sequence of Corynebacterium casei LMG S-19264T (=DSM 44701T), isolated from a smear-ripened cheese.</title>
        <authorList>
            <consortium name="US DOE Joint Genome Institute (JGI-PGF)"/>
            <person name="Walter F."/>
            <person name="Albersmeier A."/>
            <person name="Kalinowski J."/>
            <person name="Ruckert C."/>
        </authorList>
    </citation>
    <scope>NUCLEOTIDE SEQUENCE</scope>
    <source>
        <strain evidence="1">CGMCC 4.7368</strain>
    </source>
</reference>
<organism evidence="1 2">
    <name type="scientific">Nonomuraea cavernae</name>
    <dbReference type="NCBI Taxonomy" id="2045107"/>
    <lineage>
        <taxon>Bacteria</taxon>
        <taxon>Bacillati</taxon>
        <taxon>Actinomycetota</taxon>
        <taxon>Actinomycetes</taxon>
        <taxon>Streptosporangiales</taxon>
        <taxon>Streptosporangiaceae</taxon>
        <taxon>Nonomuraea</taxon>
    </lineage>
</organism>
<name>A0A918DJE1_9ACTN</name>
<evidence type="ECO:0008006" key="3">
    <source>
        <dbReference type="Google" id="ProtNLM"/>
    </source>
</evidence>
<gene>
    <name evidence="1" type="ORF">GCM10012289_26850</name>
</gene>
<dbReference type="EMBL" id="BMNH01000006">
    <property type="protein sequence ID" value="GGO68331.1"/>
    <property type="molecule type" value="Genomic_DNA"/>
</dbReference>
<protein>
    <recommendedName>
        <fullName evidence="3">DUF4352 domain-containing protein</fullName>
    </recommendedName>
</protein>
<sequence>MVVPALALVAVTVIGITALLGGLEEAPEAPPQLTSGAVLDQGRYSTRFVESRVRVEPAESTFAEDKRFLELVFDVTNLGDETTPVGLPPSEPEGAATSSFFAGSLVKIAPAFPEDAGPFVFALSKDQDETRQLHPGVTTKVIVRYELKDTERPPEKVTLDVAAFEYGAGFQDPTEKWSMISQEVGDRLVPEIRARVTMPVREGAGA</sequence>
<dbReference type="AlphaFoldDB" id="A0A918DJE1"/>
<dbReference type="Proteomes" id="UP000646523">
    <property type="component" value="Unassembled WGS sequence"/>
</dbReference>
<evidence type="ECO:0000313" key="2">
    <source>
        <dbReference type="Proteomes" id="UP000646523"/>
    </source>
</evidence>
<keyword evidence="2" id="KW-1185">Reference proteome</keyword>
<reference evidence="1" key="2">
    <citation type="submission" date="2020-09" db="EMBL/GenBank/DDBJ databases">
        <authorList>
            <person name="Sun Q."/>
            <person name="Zhou Y."/>
        </authorList>
    </citation>
    <scope>NUCLEOTIDE SEQUENCE</scope>
    <source>
        <strain evidence="1">CGMCC 4.7368</strain>
    </source>
</reference>
<proteinExistence type="predicted"/>
<evidence type="ECO:0000313" key="1">
    <source>
        <dbReference type="EMBL" id="GGO68331.1"/>
    </source>
</evidence>